<proteinExistence type="predicted"/>
<dbReference type="Proteomes" id="UP000595814">
    <property type="component" value="Chromosome"/>
</dbReference>
<sequence>MQNKKTGRTLILVILDGCRYDTSIEQMGLLNHYVENGLATRIKVISELPSNSRSLYEVLMTGVPTYKNKILTNGHNSLSGEKSIFEKVKNNGGRTAAAAYYWYSELYNESPFNEKKHRIQLDTENLIENGVFYYEDNYPDTHLFADANFLLQYKKPDFLLIHSMNIDDIGHKFTSDSREYKAVINRADYIIGQYLNNWLELGYQVMVTSDHGMDENGLHGGTLNSHREVPLYIFSKYYRNNVDEISQIEIAGLIEKLLLLHH</sequence>
<dbReference type="EMBL" id="CP066744">
    <property type="protein sequence ID" value="QQK08619.1"/>
    <property type="molecule type" value="Genomic_DNA"/>
</dbReference>
<reference evidence="1 2" key="1">
    <citation type="journal article" date="2022" name="Int. J. Syst. Evol. Microbiol.">
        <title>Miniphocaeibacter halophilus sp. nov., an ammonium-tolerant acetate-producing bacterium isolated from a biogas system.</title>
        <authorList>
            <person name="Schnurer A."/>
            <person name="Singh A."/>
            <person name="Bi S."/>
            <person name="Qiao W."/>
            <person name="Westerholm M."/>
        </authorList>
    </citation>
    <scope>NUCLEOTIDE SEQUENCE [LARGE SCALE GENOMIC DNA]</scope>
    <source>
        <strain evidence="1 2">AMB_01</strain>
    </source>
</reference>
<evidence type="ECO:0000313" key="2">
    <source>
        <dbReference type="Proteomes" id="UP000595814"/>
    </source>
</evidence>
<organism evidence="1 2">
    <name type="scientific">Miniphocaeibacter halophilus</name>
    <dbReference type="NCBI Taxonomy" id="2931922"/>
    <lineage>
        <taxon>Bacteria</taxon>
        <taxon>Bacillati</taxon>
        <taxon>Bacillota</taxon>
        <taxon>Tissierellia</taxon>
        <taxon>Tissierellales</taxon>
        <taxon>Peptoniphilaceae</taxon>
        <taxon>Miniphocaeibacter</taxon>
    </lineage>
</organism>
<protein>
    <submittedName>
        <fullName evidence="1">Alkaline phosphatase family protein</fullName>
    </submittedName>
</protein>
<accession>A0AC61MSK6</accession>
<gene>
    <name evidence="1" type="ORF">JFY71_03500</name>
</gene>
<name>A0AC61MSK6_9FIRM</name>
<keyword evidence="2" id="KW-1185">Reference proteome</keyword>
<evidence type="ECO:0000313" key="1">
    <source>
        <dbReference type="EMBL" id="QQK08619.1"/>
    </source>
</evidence>